<dbReference type="PROSITE" id="PS01129">
    <property type="entry name" value="PSI_RLU"/>
    <property type="match status" value="1"/>
</dbReference>
<accession>A0A1J5FEU8</accession>
<dbReference type="EC" id="5.4.99.-" evidence="4"/>
<sequence length="238" mass="27665">MKVEIIKETDEYIVVNKPAGMKVHADNLNRENNTLVDWLLKGYKDIKDIKDIRDIKGSEIRPGIVHRLDKDVSGVMVIARTQEMYDHLKKQFQEREVKKEYLALVHKQMKQDEGEVKTPIGRSQSGKLVAQSEKINEGRSAMTKYEVLKKYINYTLLQVEILTGRTHQIRVHLSSIGHPIVGDKLYETHDIRVKKKGVDLGRLWLYSAKLGFKDLHGEWVEYQVSMPEELKIFLDKIK</sequence>
<dbReference type="InterPro" id="IPR006224">
    <property type="entry name" value="PsdUridine_synth_RluA-like_CS"/>
</dbReference>
<dbReference type="STRING" id="1805236.AUK13_01775"/>
<feature type="active site" evidence="3">
    <location>
        <position position="69"/>
    </location>
</feature>
<comment type="similarity">
    <text evidence="1 4">Belongs to the pseudouridine synthase RluA family.</text>
</comment>
<dbReference type="Pfam" id="PF00849">
    <property type="entry name" value="PseudoU_synth_2"/>
    <property type="match status" value="1"/>
</dbReference>
<dbReference type="InterPro" id="IPR050188">
    <property type="entry name" value="RluA_PseudoU_synthase"/>
</dbReference>
<evidence type="ECO:0000313" key="7">
    <source>
        <dbReference type="Proteomes" id="UP000183922"/>
    </source>
</evidence>
<dbReference type="Gene3D" id="3.30.2350.10">
    <property type="entry name" value="Pseudouridine synthase"/>
    <property type="match status" value="1"/>
</dbReference>
<dbReference type="GO" id="GO:0003723">
    <property type="term" value="F:RNA binding"/>
    <property type="evidence" value="ECO:0007669"/>
    <property type="project" value="InterPro"/>
</dbReference>
<protein>
    <recommendedName>
        <fullName evidence="4">Pseudouridine synthase</fullName>
        <ecNumber evidence="4">5.4.99.-</ecNumber>
    </recommendedName>
</protein>
<comment type="function">
    <text evidence="4">Responsible for synthesis of pseudouridine from uracil.</text>
</comment>
<evidence type="ECO:0000259" key="5">
    <source>
        <dbReference type="Pfam" id="PF00849"/>
    </source>
</evidence>
<dbReference type="EMBL" id="MNYR01000027">
    <property type="protein sequence ID" value="OIP56026.1"/>
    <property type="molecule type" value="Genomic_DNA"/>
</dbReference>
<dbReference type="AlphaFoldDB" id="A0A1J5FEU8"/>
<evidence type="ECO:0000256" key="1">
    <source>
        <dbReference type="ARBA" id="ARBA00010876"/>
    </source>
</evidence>
<dbReference type="CDD" id="cd02869">
    <property type="entry name" value="PseudoU_synth_RluA_like"/>
    <property type="match status" value="1"/>
</dbReference>
<evidence type="ECO:0000313" key="6">
    <source>
        <dbReference type="EMBL" id="OIP56026.1"/>
    </source>
</evidence>
<dbReference type="InterPro" id="IPR006145">
    <property type="entry name" value="PsdUridine_synth_RsuA/RluA"/>
</dbReference>
<reference evidence="6 7" key="1">
    <citation type="journal article" date="2016" name="Environ. Microbiol.">
        <title>Genomic resolution of a cold subsurface aquifer community provides metabolic insights for novel microbes adapted to high CO concentrations.</title>
        <authorList>
            <person name="Probst A.J."/>
            <person name="Castelle C.J."/>
            <person name="Singh A."/>
            <person name="Brown C.T."/>
            <person name="Anantharaman K."/>
            <person name="Sharon I."/>
            <person name="Hug L.A."/>
            <person name="Burstein D."/>
            <person name="Emerson J.B."/>
            <person name="Thomas B.C."/>
            <person name="Banfield J.F."/>
        </authorList>
    </citation>
    <scope>NUCLEOTIDE SEQUENCE [LARGE SCALE GENOMIC DNA]</scope>
    <source>
        <strain evidence="6">CG2_30_39_24</strain>
    </source>
</reference>
<dbReference type="InterPro" id="IPR006225">
    <property type="entry name" value="PsdUridine_synth_RluC/D"/>
</dbReference>
<dbReference type="Proteomes" id="UP000183922">
    <property type="component" value="Unassembled WGS sequence"/>
</dbReference>
<dbReference type="SUPFAM" id="SSF55120">
    <property type="entry name" value="Pseudouridine synthase"/>
    <property type="match status" value="1"/>
</dbReference>
<dbReference type="InterPro" id="IPR020103">
    <property type="entry name" value="PsdUridine_synth_cat_dom_sf"/>
</dbReference>
<dbReference type="GO" id="GO:0000455">
    <property type="term" value="P:enzyme-directed rRNA pseudouridine synthesis"/>
    <property type="evidence" value="ECO:0007669"/>
    <property type="project" value="TreeGrafter"/>
</dbReference>
<organism evidence="6 7">
    <name type="scientific">Candidatus Kuenenbacteria bacterium CG2_30_39_24</name>
    <dbReference type="NCBI Taxonomy" id="1805236"/>
    <lineage>
        <taxon>Bacteria</taxon>
        <taxon>Candidatus Kueneniibacteriota</taxon>
    </lineage>
</organism>
<name>A0A1J5FEU8_9BACT</name>
<dbReference type="NCBIfam" id="TIGR00005">
    <property type="entry name" value="rluA_subfam"/>
    <property type="match status" value="1"/>
</dbReference>
<evidence type="ECO:0000256" key="3">
    <source>
        <dbReference type="PIRSR" id="PIRSR606225-1"/>
    </source>
</evidence>
<gene>
    <name evidence="6" type="ORF">AUK13_01775</name>
</gene>
<dbReference type="GO" id="GO:0009982">
    <property type="term" value="F:pseudouridine synthase activity"/>
    <property type="evidence" value="ECO:0007669"/>
    <property type="project" value="InterPro"/>
</dbReference>
<evidence type="ECO:0000256" key="4">
    <source>
        <dbReference type="RuleBase" id="RU362028"/>
    </source>
</evidence>
<comment type="catalytic activity">
    <reaction evidence="4">
        <text>a uridine in RNA = a pseudouridine in RNA</text>
        <dbReference type="Rhea" id="RHEA:48348"/>
        <dbReference type="Rhea" id="RHEA-COMP:12068"/>
        <dbReference type="Rhea" id="RHEA-COMP:12069"/>
        <dbReference type="ChEBI" id="CHEBI:65314"/>
        <dbReference type="ChEBI" id="CHEBI:65315"/>
    </reaction>
</comment>
<dbReference type="PANTHER" id="PTHR21600:SF44">
    <property type="entry name" value="RIBOSOMAL LARGE SUBUNIT PSEUDOURIDINE SYNTHASE D"/>
    <property type="match status" value="1"/>
</dbReference>
<dbReference type="GO" id="GO:0140098">
    <property type="term" value="F:catalytic activity, acting on RNA"/>
    <property type="evidence" value="ECO:0007669"/>
    <property type="project" value="UniProtKB-ARBA"/>
</dbReference>
<proteinExistence type="inferred from homology"/>
<evidence type="ECO:0000256" key="2">
    <source>
        <dbReference type="ARBA" id="ARBA00023235"/>
    </source>
</evidence>
<comment type="caution">
    <text evidence="6">The sequence shown here is derived from an EMBL/GenBank/DDBJ whole genome shotgun (WGS) entry which is preliminary data.</text>
</comment>
<dbReference type="PANTHER" id="PTHR21600">
    <property type="entry name" value="MITOCHONDRIAL RNA PSEUDOURIDINE SYNTHASE"/>
    <property type="match status" value="1"/>
</dbReference>
<keyword evidence="2 4" id="KW-0413">Isomerase</keyword>
<feature type="domain" description="Pseudouridine synthase RsuA/RluA-like" evidence="5">
    <location>
        <begin position="11"/>
        <end position="175"/>
    </location>
</feature>